<dbReference type="GO" id="GO:0003677">
    <property type="term" value="F:DNA binding"/>
    <property type="evidence" value="ECO:0007669"/>
    <property type="project" value="InterPro"/>
</dbReference>
<dbReference type="InterPro" id="IPR047647">
    <property type="entry name" value="ISAs1_transpos"/>
</dbReference>
<feature type="domain" description="H repeat-associated protein N-terminal" evidence="2">
    <location>
        <begin position="12"/>
        <end position="95"/>
    </location>
</feature>
<protein>
    <submittedName>
        <fullName evidence="3">Mobile element protein</fullName>
    </submittedName>
</protein>
<dbReference type="InterPro" id="IPR051698">
    <property type="entry name" value="Transposase_11-like"/>
</dbReference>
<feature type="domain" description="Transposase IS4-like" evidence="1">
    <location>
        <begin position="104"/>
        <end position="336"/>
    </location>
</feature>
<dbReference type="EMBL" id="UOFN01000015">
    <property type="protein sequence ID" value="VAW73487.1"/>
    <property type="molecule type" value="Genomic_DNA"/>
</dbReference>
<sequence length="366" mass="41323">MEKTTSFQSLVSTLEDPRQQSKVLYPLDEILLLLLCGVVSGCDSFVDVAEYGTEKLNFLRRLSDFQHGIPSHDTLSAVFRALDPEPFNALFAQWAGELSGRIDGRVVAVDGKTVRGSKAGGTTPLHLISAYCDDLGLVLGQRASAHKKNEIKDIPKLLDLLYLKGAIVTTDAMGCQRSIARKIRDKGADYVLALKGNQGSLCEDVSLWFEEREHDNTESLQTVDGDKGRIETRRYTQCEDMGWLRERHPDWAGLTSIGRVISTREADGKTTMQTRYFISSLPLDVKRFARAVRSHWGIENRLHWVLDMTFRDDDSRVRKDQAPKNFAVIKHMAMNLLNKAKDKKSLRVMRKKAGWNNRFLLQVLAV</sequence>
<name>A0A3B0YD19_9ZZZZ</name>
<evidence type="ECO:0000259" key="1">
    <source>
        <dbReference type="Pfam" id="PF01609"/>
    </source>
</evidence>
<evidence type="ECO:0000313" key="3">
    <source>
        <dbReference type="EMBL" id="VAW73487.1"/>
    </source>
</evidence>
<organism evidence="3">
    <name type="scientific">hydrothermal vent metagenome</name>
    <dbReference type="NCBI Taxonomy" id="652676"/>
    <lineage>
        <taxon>unclassified sequences</taxon>
        <taxon>metagenomes</taxon>
        <taxon>ecological metagenomes</taxon>
    </lineage>
</organism>
<dbReference type="InterPro" id="IPR002559">
    <property type="entry name" value="Transposase_11"/>
</dbReference>
<dbReference type="GO" id="GO:0004803">
    <property type="term" value="F:transposase activity"/>
    <property type="evidence" value="ECO:0007669"/>
    <property type="project" value="InterPro"/>
</dbReference>
<evidence type="ECO:0000259" key="2">
    <source>
        <dbReference type="Pfam" id="PF13808"/>
    </source>
</evidence>
<dbReference type="GO" id="GO:0006313">
    <property type="term" value="P:DNA transposition"/>
    <property type="evidence" value="ECO:0007669"/>
    <property type="project" value="InterPro"/>
</dbReference>
<dbReference type="AlphaFoldDB" id="A0A3B0YD19"/>
<accession>A0A3B0YD19</accession>
<dbReference type="Pfam" id="PF01609">
    <property type="entry name" value="DDE_Tnp_1"/>
    <property type="match status" value="1"/>
</dbReference>
<dbReference type="NCBIfam" id="NF033564">
    <property type="entry name" value="transpos_ISAs1"/>
    <property type="match status" value="1"/>
</dbReference>
<dbReference type="PANTHER" id="PTHR30298:SF0">
    <property type="entry name" value="PROTEIN YBFL-RELATED"/>
    <property type="match status" value="1"/>
</dbReference>
<dbReference type="PANTHER" id="PTHR30298">
    <property type="entry name" value="H REPEAT-ASSOCIATED PREDICTED TRANSPOSASE"/>
    <property type="match status" value="1"/>
</dbReference>
<proteinExistence type="predicted"/>
<reference evidence="3" key="1">
    <citation type="submission" date="2018-06" db="EMBL/GenBank/DDBJ databases">
        <authorList>
            <person name="Zhirakovskaya E."/>
        </authorList>
    </citation>
    <scope>NUCLEOTIDE SEQUENCE</scope>
</reference>
<dbReference type="Pfam" id="PF13808">
    <property type="entry name" value="DDE_Tnp_1_assoc"/>
    <property type="match status" value="1"/>
</dbReference>
<dbReference type="InterPro" id="IPR032806">
    <property type="entry name" value="YbfD_N"/>
</dbReference>
<gene>
    <name evidence="3" type="ORF">MNBD_GAMMA15-951</name>
</gene>